<proteinExistence type="inferred from homology"/>
<dbReference type="Proteomes" id="UP000189580">
    <property type="component" value="Chromosome c"/>
</dbReference>
<accession>A0A167BZD0</accession>
<organism evidence="4 5">
    <name type="scientific">Sugiyamaella lignohabitans</name>
    <dbReference type="NCBI Taxonomy" id="796027"/>
    <lineage>
        <taxon>Eukaryota</taxon>
        <taxon>Fungi</taxon>
        <taxon>Dikarya</taxon>
        <taxon>Ascomycota</taxon>
        <taxon>Saccharomycotina</taxon>
        <taxon>Dipodascomycetes</taxon>
        <taxon>Dipodascales</taxon>
        <taxon>Trichomonascaceae</taxon>
        <taxon>Sugiyamaella</taxon>
    </lineage>
</organism>
<dbReference type="RefSeq" id="XP_018733490.1">
    <property type="nucleotide sequence ID" value="XM_018880839.1"/>
</dbReference>
<dbReference type="EMBL" id="CP014500">
    <property type="protein sequence ID" value="ANB11013.1"/>
    <property type="molecule type" value="Genomic_DNA"/>
</dbReference>
<dbReference type="PANTHER" id="PTHR21250">
    <property type="entry name" value="PRE-RRNA-PROCESSING PROTEIN TSR2 HOMOLOG"/>
    <property type="match status" value="1"/>
</dbReference>
<protein>
    <submittedName>
        <fullName evidence="4">Tsr2p</fullName>
    </submittedName>
</protein>
<evidence type="ECO:0000256" key="1">
    <source>
        <dbReference type="ARBA" id="ARBA00006524"/>
    </source>
</evidence>
<keyword evidence="2" id="KW-0698">rRNA processing</keyword>
<dbReference type="KEGG" id="slb:AWJ20_3808"/>
<evidence type="ECO:0000256" key="2">
    <source>
        <dbReference type="ARBA" id="ARBA00022552"/>
    </source>
</evidence>
<feature type="region of interest" description="Disordered" evidence="3">
    <location>
        <begin position="140"/>
        <end position="203"/>
    </location>
</feature>
<dbReference type="OrthoDB" id="263560at2759"/>
<evidence type="ECO:0000313" key="5">
    <source>
        <dbReference type="Proteomes" id="UP000189580"/>
    </source>
</evidence>
<reference evidence="4 5" key="1">
    <citation type="submission" date="2016-02" db="EMBL/GenBank/DDBJ databases">
        <title>Complete genome sequence and transcriptome regulation of the pentose utilising yeast Sugiyamaella lignohabitans.</title>
        <authorList>
            <person name="Bellasio M."/>
            <person name="Peymann A."/>
            <person name="Valli M."/>
            <person name="Sipitzky M."/>
            <person name="Graf A."/>
            <person name="Sauer M."/>
            <person name="Marx H."/>
            <person name="Mattanovich D."/>
        </authorList>
    </citation>
    <scope>NUCLEOTIDE SEQUENCE [LARGE SCALE GENOMIC DNA]</scope>
    <source>
        <strain evidence="4 5">CBS 10342</strain>
    </source>
</reference>
<comment type="similarity">
    <text evidence="1">Belongs to the TSR2 family.</text>
</comment>
<evidence type="ECO:0000313" key="4">
    <source>
        <dbReference type="EMBL" id="ANB11013.1"/>
    </source>
</evidence>
<evidence type="ECO:0000256" key="3">
    <source>
        <dbReference type="SAM" id="MobiDB-lite"/>
    </source>
</evidence>
<dbReference type="Pfam" id="PF10273">
    <property type="entry name" value="WGG"/>
    <property type="match status" value="1"/>
</dbReference>
<feature type="compositionally biased region" description="Low complexity" evidence="3">
    <location>
        <begin position="169"/>
        <end position="180"/>
    </location>
</feature>
<keyword evidence="5" id="KW-1185">Reference proteome</keyword>
<dbReference type="GeneID" id="30035870"/>
<feature type="compositionally biased region" description="Acidic residues" evidence="3">
    <location>
        <begin position="150"/>
        <end position="168"/>
    </location>
</feature>
<dbReference type="InterPro" id="IPR019398">
    <property type="entry name" value="Pre-rRNA_process_TSR2"/>
</dbReference>
<dbReference type="AlphaFoldDB" id="A0A167BZD0"/>
<dbReference type="GO" id="GO:0006364">
    <property type="term" value="P:rRNA processing"/>
    <property type="evidence" value="ECO:0007669"/>
    <property type="project" value="UniProtKB-KW"/>
</dbReference>
<sequence>MSEPLASVQGEGANLVLSDPKHQSRFELGVCMAVYQWDNLQTAVDNQWGGADSEDKRDWMVGSVVELFETSNYVDSDDIEDRLLGIMEDEFGVSIEDNTATPVAVSIIQLYKECAEGNFSHVDELYAKYQEKESKRKAGLLPVNKVQTEGSDEEDEDEEEGDDDEEMNDAPASSSSSDPSEPQGPIVDEDGFELVQKKGNRRR</sequence>
<name>A0A167BZD0_9ASCO</name>
<gene>
    <name evidence="4" type="primary">TSR2</name>
    <name evidence="4" type="ORF">AWJ20_3808</name>
</gene>